<organism evidence="2 3">
    <name type="scientific">Advenella faeciporci</name>
    <dbReference type="NCBI Taxonomy" id="797535"/>
    <lineage>
        <taxon>Bacteria</taxon>
        <taxon>Pseudomonadati</taxon>
        <taxon>Pseudomonadota</taxon>
        <taxon>Betaproteobacteria</taxon>
        <taxon>Burkholderiales</taxon>
        <taxon>Alcaligenaceae</taxon>
    </lineage>
</organism>
<comment type="caution">
    <text evidence="2">The sequence shown here is derived from an EMBL/GenBank/DDBJ whole genome shotgun (WGS) entry which is preliminary data.</text>
</comment>
<dbReference type="AlphaFoldDB" id="A0A918MZP6"/>
<evidence type="ECO:0000313" key="2">
    <source>
        <dbReference type="EMBL" id="GGW89945.1"/>
    </source>
</evidence>
<reference evidence="2" key="2">
    <citation type="submission" date="2020-09" db="EMBL/GenBank/DDBJ databases">
        <authorList>
            <person name="Sun Q."/>
            <person name="Kim S."/>
        </authorList>
    </citation>
    <scope>NUCLEOTIDE SEQUENCE</scope>
    <source>
        <strain evidence="2">KCTC 23732</strain>
    </source>
</reference>
<accession>A0A918MZP6</accession>
<evidence type="ECO:0000259" key="1">
    <source>
        <dbReference type="Pfam" id="PF01575"/>
    </source>
</evidence>
<reference evidence="2" key="1">
    <citation type="journal article" date="2014" name="Int. J. Syst. Evol. Microbiol.">
        <title>Complete genome sequence of Corynebacterium casei LMG S-19264T (=DSM 44701T), isolated from a smear-ripened cheese.</title>
        <authorList>
            <consortium name="US DOE Joint Genome Institute (JGI-PGF)"/>
            <person name="Walter F."/>
            <person name="Albersmeier A."/>
            <person name="Kalinowski J."/>
            <person name="Ruckert C."/>
        </authorList>
    </citation>
    <scope>NUCLEOTIDE SEQUENCE</scope>
    <source>
        <strain evidence="2">KCTC 23732</strain>
    </source>
</reference>
<keyword evidence="3" id="KW-1185">Reference proteome</keyword>
<sequence>MKFADFKPGQVFEQGPRRVTQEEILAFAKTYDPQWFHVNPEKAADSHWGGLIASGWHTCGMAMKMAVDAVLGESESFASPGLDYVKWLKPVRPGDDLFWKGIIKAKRESNSRPGIGIILWSWEVTNQKGEIVLELDATNLFDISGQENHDS</sequence>
<gene>
    <name evidence="2" type="ORF">GCM10011450_20240</name>
</gene>
<feature type="domain" description="MaoC-like" evidence="1">
    <location>
        <begin position="8"/>
        <end position="108"/>
    </location>
</feature>
<dbReference type="RefSeq" id="WP_189385372.1">
    <property type="nucleotide sequence ID" value="NZ_BAABFY010000051.1"/>
</dbReference>
<evidence type="ECO:0000313" key="3">
    <source>
        <dbReference type="Proteomes" id="UP000608345"/>
    </source>
</evidence>
<dbReference type="CDD" id="cd03454">
    <property type="entry name" value="YdeM"/>
    <property type="match status" value="1"/>
</dbReference>
<dbReference type="Gene3D" id="3.10.129.10">
    <property type="entry name" value="Hotdog Thioesterase"/>
    <property type="match status" value="1"/>
</dbReference>
<dbReference type="Pfam" id="PF01575">
    <property type="entry name" value="MaoC_dehydratas"/>
    <property type="match status" value="1"/>
</dbReference>
<dbReference type="PANTHER" id="PTHR43664">
    <property type="entry name" value="MONOAMINE OXIDASE-RELATED"/>
    <property type="match status" value="1"/>
</dbReference>
<protein>
    <submittedName>
        <fullName evidence="2">Acyl dehydratase</fullName>
    </submittedName>
</protein>
<dbReference type="EMBL" id="BMYS01000014">
    <property type="protein sequence ID" value="GGW89945.1"/>
    <property type="molecule type" value="Genomic_DNA"/>
</dbReference>
<dbReference type="InterPro" id="IPR029069">
    <property type="entry name" value="HotDog_dom_sf"/>
</dbReference>
<proteinExistence type="predicted"/>
<dbReference type="PANTHER" id="PTHR43664:SF1">
    <property type="entry name" value="BETA-METHYLMALYL-COA DEHYDRATASE"/>
    <property type="match status" value="1"/>
</dbReference>
<dbReference type="InterPro" id="IPR052342">
    <property type="entry name" value="MCH/BMMD"/>
</dbReference>
<dbReference type="SUPFAM" id="SSF54637">
    <property type="entry name" value="Thioesterase/thiol ester dehydrase-isomerase"/>
    <property type="match status" value="1"/>
</dbReference>
<dbReference type="InterPro" id="IPR002539">
    <property type="entry name" value="MaoC-like_dom"/>
</dbReference>
<dbReference type="Proteomes" id="UP000608345">
    <property type="component" value="Unassembled WGS sequence"/>
</dbReference>
<name>A0A918MZP6_9BURK</name>